<keyword evidence="3 4" id="KW-0720">Serine protease</keyword>
<dbReference type="Proteomes" id="UP000698752">
    <property type="component" value="Unassembled WGS sequence"/>
</dbReference>
<evidence type="ECO:0000313" key="7">
    <source>
        <dbReference type="Proteomes" id="UP000698752"/>
    </source>
</evidence>
<dbReference type="RefSeq" id="WP_211869990.1">
    <property type="nucleotide sequence ID" value="NZ_JAAEDI010000017.1"/>
</dbReference>
<feature type="active site" description="Charge relay system" evidence="4">
    <location>
        <position position="1285"/>
    </location>
</feature>
<evidence type="ECO:0000256" key="2">
    <source>
        <dbReference type="ARBA" id="ARBA00022801"/>
    </source>
</evidence>
<feature type="domain" description="Peptidase S53" evidence="5">
    <location>
        <begin position="1198"/>
        <end position="1654"/>
    </location>
</feature>
<dbReference type="PROSITE" id="PS51695">
    <property type="entry name" value="SEDOLISIN"/>
    <property type="match status" value="1"/>
</dbReference>
<feature type="binding site" evidence="4">
    <location>
        <position position="1587"/>
    </location>
    <ligand>
        <name>Ca(2+)</name>
        <dbReference type="ChEBI" id="CHEBI:29108"/>
    </ligand>
</feature>
<dbReference type="InterPro" id="IPR025193">
    <property type="entry name" value="DUF4114"/>
</dbReference>
<proteinExistence type="predicted"/>
<reference evidence="7" key="1">
    <citation type="journal article" date="2021" name="Syst. Appl. Microbiol.">
        <title>Roseomonas hellenica sp. nov., isolated from roots of wild-growing Alkanna tinctoria.</title>
        <authorList>
            <person name="Rat A."/>
            <person name="Naranjo H.D."/>
            <person name="Lebbe L."/>
            <person name="Cnockaert M."/>
            <person name="Krigas N."/>
            <person name="Grigoriadou K."/>
            <person name="Maloupa E."/>
            <person name="Willems A."/>
        </authorList>
    </citation>
    <scope>NUCLEOTIDE SEQUENCE [LARGE SCALE GENOMIC DNA]</scope>
    <source>
        <strain evidence="7">LMG 31159</strain>
    </source>
</reference>
<dbReference type="SUPFAM" id="SSF52743">
    <property type="entry name" value="Subtilisin-like"/>
    <property type="match status" value="1"/>
</dbReference>
<evidence type="ECO:0000256" key="3">
    <source>
        <dbReference type="ARBA" id="ARBA00022825"/>
    </source>
</evidence>
<comment type="caution">
    <text evidence="6">The sequence shown here is derived from an EMBL/GenBank/DDBJ whole genome shotgun (WGS) entry which is preliminary data.</text>
</comment>
<dbReference type="Gene3D" id="3.40.50.200">
    <property type="entry name" value="Peptidase S8/S53 domain"/>
    <property type="match status" value="1"/>
</dbReference>
<dbReference type="InterPro" id="IPR023828">
    <property type="entry name" value="Peptidase_S8_Ser-AS"/>
</dbReference>
<dbReference type="InterPro" id="IPR036852">
    <property type="entry name" value="Peptidase_S8/S53_dom_sf"/>
</dbReference>
<name>A0ABS5EJX3_9PROT</name>
<dbReference type="Pfam" id="PF13448">
    <property type="entry name" value="DUF4114"/>
    <property type="match status" value="1"/>
</dbReference>
<dbReference type="PANTHER" id="PTHR14218">
    <property type="entry name" value="PROTEASE S8 TRIPEPTIDYL PEPTIDASE I CLN2"/>
    <property type="match status" value="1"/>
</dbReference>
<dbReference type="PANTHER" id="PTHR14218:SF15">
    <property type="entry name" value="TRIPEPTIDYL-PEPTIDASE 1"/>
    <property type="match status" value="1"/>
</dbReference>
<feature type="binding site" evidence="4">
    <location>
        <position position="1632"/>
    </location>
    <ligand>
        <name>Ca(2+)</name>
        <dbReference type="ChEBI" id="CHEBI:29108"/>
    </ligand>
</feature>
<organism evidence="6 7">
    <name type="scientific">Neoroseomonas terrae</name>
    <dbReference type="NCBI Taxonomy" id="424799"/>
    <lineage>
        <taxon>Bacteria</taxon>
        <taxon>Pseudomonadati</taxon>
        <taxon>Pseudomonadota</taxon>
        <taxon>Alphaproteobacteria</taxon>
        <taxon>Acetobacterales</taxon>
        <taxon>Acetobacteraceae</taxon>
        <taxon>Neoroseomonas</taxon>
    </lineage>
</organism>
<feature type="binding site" evidence="4">
    <location>
        <position position="1588"/>
    </location>
    <ligand>
        <name>Ca(2+)</name>
        <dbReference type="ChEBI" id="CHEBI:29108"/>
    </ligand>
</feature>
<keyword evidence="4" id="KW-0106">Calcium</keyword>
<dbReference type="PROSITE" id="PS00138">
    <property type="entry name" value="SUBTILASE_SER"/>
    <property type="match status" value="1"/>
</dbReference>
<keyword evidence="7" id="KW-1185">Reference proteome</keyword>
<evidence type="ECO:0000259" key="5">
    <source>
        <dbReference type="PROSITE" id="PS51695"/>
    </source>
</evidence>
<dbReference type="InterPro" id="IPR030400">
    <property type="entry name" value="Sedolisin_dom"/>
</dbReference>
<feature type="active site" description="Charge relay system" evidence="4">
    <location>
        <position position="1281"/>
    </location>
</feature>
<sequence>MADKLWVGASGANWAVPDNWSPPGVPASGDTVTIPASSVNASGVTLDGLTINLNSSDSSNPATIIFSNANVATATTTFVATGTQAAIHVHGTLSLAGTIEAAQPGGSFDINGIGQLTIEAGAQVTAGPGQFLMLNVAQGVVNDGAVSISGGGLNLGAASGSGTVTLAAGAHLYAAGAIQSDQTIVFADATSVITLPDPGTFQATLSGLRPGDVIAVPGADIDTATYDPVGQTLTLLARGTTVAVIPVDAPVETLTLNPELVASGGTRVYTSDATRVWNGGTGAWFDDANWTTEGSAPASMPVAGDKAVIDGGLATIDADGVAQYGAVHDMTFVLGGDVADPGTLSVTNFTLDQPSSISVTGDAQHGVVQLSGANTFLGEVSVLSRLGSLTFQLDSDASLLIDNTGFLVGPSGTMVFAGGDVTNDGLITVLGRFVLDQDASLDGVGLIDIVDGGVVSIDGAVGDRQTIHFGDHKGTLILGDLGTFEAQINEFQQGDVIIVENIVANRGVYDSGDGVLTLYNDQTEVGSVWVWAGTVFDSDVGTNFQVHADGNGGTQITYVNDPLTVDLSIPVAALGTATEKVTLRELLVNAFGEVPAGFTGFTLSIASTDQQSGPNESYWGQPQQTPPGAGVDPAWYVNGTRVTADTASLAQIDASQIDEVEFLVGNEIPANAWFAVTTATDTAGNATQITRYNMWSVDPLVNTYQAGQAPVGPSAMVNSVATYWNIYNDVQNYDNCNWIADNVAAGLGATMPYQNFSNDPMENRSGGFWRIVHNGVEDPVADWSTLVQPGDVVRMGWQSVDTDDGWAYLNWHTTTIYEVTPDPDGGANVITVYDNIQYRGDTSYIGPHQATYWTDTVPESITIYRLDTDGQYLIEGNSAGEYIHGTVFNDLIRPVGGGATVTGGPGDDEIEGTLANLNGATLTDFTLGDWLEITDLDPNSAAVTFNPTNDLLTVYSNGAAVASFTLPAWTLGDSFIVGADDDGGTRIHMAHEARTEIADSAFLDANGWSYTNETDPAAAFGYTPEEVSPAAGEGKIVMGLMLQRANDPAALLEMGWADRQKALAAMEADGTLWTTYGADQQAYDAILQDLQDQGITVLGEDDGYVSSAASRTIWVELNAHEFKEVFGADLLAGNNDDRGRTLFWNGDLAVPESWNSAVAALWLDSNAIPIVDNVAQGTPWTPPQGAQSIGNANTGAPALTPQQIAALYNFPILDPAAVTGTIGVLEPLIGDAVPAGSPEGYFQAAFEAYRASLGIDNAATPFRYYVAANGGTTYSDAHAGERSMDVGILTAINPNANLGLYVGSGNDQRTYYSAFQSAIWDLENNPGILTSSFMDFVSSAPDSPYLAAYRELFVDAALRNMTLFSAADDGGSSDSIPNGLTNVIQAHTSPYAVLVGGTSLSTAGTAAGDPTLSTIIAQATAGDLATLRMLVAAGMTDLPQEATALSRTIETVWNQIVLNGTTFPAGAGYYDAAAGVGGVDVTTPTPSYQSDYGLDPVDAATGDGGRGVPDVSAASGGNLTYYTPNGDLTLPPTDWSGGYGTSAAAPLWAALAAQINTIFLDQGLPRLGYMNDLLYAAAVVAPASFNDITLGNNIASFNWGGEYTSATDPFVAIPEDTNQITPTGLGYEAGRGYDYVTGLGSPNGVLLARALTAIAHAQMNDDTPAMLTAGEESGWTATVAQSLLIQPMLTARGTVRVRAGDEIRALEIGASDAYAWSSQFAQQVLQPHFSSALVVAFDRQSQGTALEAQLTAEATFLLALDNVDMAAPQAALSNAYGFVDFMSDGQAVRAARAVAVAETAGAADDQVAIVRIRQNGVNDSSLLFYRVDDFAGTVDGLAPGDAGYEAATLARAYATAAGGTWVDGPGYGEYGEARLLDVDAGDLVAMRLRSDGHDFYAFAQANEVAEGRHVGHLWNYGLNTWGWEDVHGGGDQDYNDMVVQLDFTSAAGSGWLA</sequence>
<feature type="binding site" evidence="4">
    <location>
        <position position="1634"/>
    </location>
    <ligand>
        <name>Ca(2+)</name>
        <dbReference type="ChEBI" id="CHEBI:29108"/>
    </ligand>
</feature>
<protein>
    <recommendedName>
        <fullName evidence="5">Peptidase S53 domain-containing protein</fullName>
    </recommendedName>
</protein>
<comment type="cofactor">
    <cofactor evidence="4">
        <name>Ca(2+)</name>
        <dbReference type="ChEBI" id="CHEBI:29108"/>
    </cofactor>
    <text evidence="4">Binds 1 Ca(2+) ion per subunit.</text>
</comment>
<keyword evidence="4" id="KW-0479">Metal-binding</keyword>
<evidence type="ECO:0000256" key="1">
    <source>
        <dbReference type="ARBA" id="ARBA00022670"/>
    </source>
</evidence>
<keyword evidence="2 4" id="KW-0378">Hydrolase</keyword>
<dbReference type="EMBL" id="JAAEDI010000017">
    <property type="protein sequence ID" value="MBR0651328.1"/>
    <property type="molecule type" value="Genomic_DNA"/>
</dbReference>
<evidence type="ECO:0000256" key="4">
    <source>
        <dbReference type="PROSITE-ProRule" id="PRU01032"/>
    </source>
</evidence>
<dbReference type="InterPro" id="IPR050819">
    <property type="entry name" value="Tripeptidyl-peptidase_I"/>
</dbReference>
<evidence type="ECO:0000313" key="6">
    <source>
        <dbReference type="EMBL" id="MBR0651328.1"/>
    </source>
</evidence>
<accession>A0ABS5EJX3</accession>
<gene>
    <name evidence="6" type="ORF">GXW78_16770</name>
</gene>
<keyword evidence="1 4" id="KW-0645">Protease</keyword>
<feature type="active site" description="Charge relay system" evidence="4">
    <location>
        <position position="1542"/>
    </location>
</feature>